<organism evidence="4 5">
    <name type="scientific">Propioniferax innocua</name>
    <dbReference type="NCBI Taxonomy" id="1753"/>
    <lineage>
        <taxon>Bacteria</taxon>
        <taxon>Bacillati</taxon>
        <taxon>Actinomycetota</taxon>
        <taxon>Actinomycetes</taxon>
        <taxon>Propionibacteriales</taxon>
        <taxon>Propionibacteriaceae</taxon>
        <taxon>Propioniferax</taxon>
    </lineage>
</organism>
<dbReference type="GO" id="GO:0016758">
    <property type="term" value="F:hexosyltransferase activity"/>
    <property type="evidence" value="ECO:0007669"/>
    <property type="project" value="TreeGrafter"/>
</dbReference>
<dbReference type="PANTHER" id="PTHR45947">
    <property type="entry name" value="SULFOQUINOVOSYL TRANSFERASE SQD2"/>
    <property type="match status" value="1"/>
</dbReference>
<dbReference type="Pfam" id="PF13579">
    <property type="entry name" value="Glyco_trans_4_4"/>
    <property type="match status" value="1"/>
</dbReference>
<reference evidence="4 5" key="1">
    <citation type="submission" date="2019-06" db="EMBL/GenBank/DDBJ databases">
        <title>Sequencing the genomes of 1000 actinobacteria strains.</title>
        <authorList>
            <person name="Klenk H.-P."/>
        </authorList>
    </citation>
    <scope>NUCLEOTIDE SEQUENCE [LARGE SCALE GENOMIC DNA]</scope>
    <source>
        <strain evidence="4 5">DSM 8251</strain>
    </source>
</reference>
<dbReference type="EMBL" id="VFOR01000002">
    <property type="protein sequence ID" value="TQL58114.1"/>
    <property type="molecule type" value="Genomic_DNA"/>
</dbReference>
<dbReference type="InterPro" id="IPR028098">
    <property type="entry name" value="Glyco_trans_4-like_N"/>
</dbReference>
<dbReference type="InterPro" id="IPR050194">
    <property type="entry name" value="Glycosyltransferase_grp1"/>
</dbReference>
<accession>A0A542ZCP9</accession>
<dbReference type="Pfam" id="PF13692">
    <property type="entry name" value="Glyco_trans_1_4"/>
    <property type="match status" value="1"/>
</dbReference>
<comment type="caution">
    <text evidence="4">The sequence shown here is derived from an EMBL/GenBank/DDBJ whole genome shotgun (WGS) entry which is preliminary data.</text>
</comment>
<dbReference type="Gene3D" id="3.40.50.2000">
    <property type="entry name" value="Glycogen Phosphorylase B"/>
    <property type="match status" value="2"/>
</dbReference>
<evidence type="ECO:0000256" key="2">
    <source>
        <dbReference type="ARBA" id="ARBA00022679"/>
    </source>
</evidence>
<dbReference type="SUPFAM" id="SSF53756">
    <property type="entry name" value="UDP-Glycosyltransferase/glycogen phosphorylase"/>
    <property type="match status" value="1"/>
</dbReference>
<dbReference type="OrthoDB" id="3180470at2"/>
<evidence type="ECO:0000313" key="5">
    <source>
        <dbReference type="Proteomes" id="UP000316196"/>
    </source>
</evidence>
<protein>
    <submittedName>
        <fullName evidence="4">Glycosyltransferase involved in cell wall biosynthesis</fullName>
    </submittedName>
</protein>
<keyword evidence="5" id="KW-1185">Reference proteome</keyword>
<name>A0A542ZCP9_9ACTN</name>
<dbReference type="AlphaFoldDB" id="A0A542ZCP9"/>
<feature type="domain" description="Glycosyltransferase subfamily 4-like N-terminal" evidence="3">
    <location>
        <begin position="18"/>
        <end position="200"/>
    </location>
</feature>
<evidence type="ECO:0000256" key="1">
    <source>
        <dbReference type="ARBA" id="ARBA00022676"/>
    </source>
</evidence>
<dbReference type="PANTHER" id="PTHR45947:SF3">
    <property type="entry name" value="SULFOQUINOVOSYL TRANSFERASE SQD2"/>
    <property type="match status" value="1"/>
</dbReference>
<dbReference type="GO" id="GO:1901137">
    <property type="term" value="P:carbohydrate derivative biosynthetic process"/>
    <property type="evidence" value="ECO:0007669"/>
    <property type="project" value="UniProtKB-ARBA"/>
</dbReference>
<dbReference type="RefSeq" id="WP_142093938.1">
    <property type="nucleotide sequence ID" value="NZ_BAAAMD010000004.1"/>
</dbReference>
<evidence type="ECO:0000313" key="4">
    <source>
        <dbReference type="EMBL" id="TQL58114.1"/>
    </source>
</evidence>
<evidence type="ECO:0000259" key="3">
    <source>
        <dbReference type="Pfam" id="PF13579"/>
    </source>
</evidence>
<sequence>MRIMLLTQHFPPEPGPQSRRWGMLVAHFAKRGHRIDVVVPRWQETTEWVPPEGVTVHTVRSFVRGIRLQRRIMNEALTTLGSLATGWRIAHEGPRTDVVIGTVPALGALPIALAIGRGHNIPVVADIRDAWPDIIRHWREWGDTGTSDEGGQKSLSVGIIMSTLVPIIDRVYTSMERSADHVVTTTESLAHVFQNRGIKVDAIRNTSFGLVPAPLDPPAERRDGTLRVLYLGNIGRAQHLATAIRAAAIAQQRGVPVRLRLVGDGAESTAMRQFNERLGHPAEVISRVEAAEVAASYEWADTVLVCLRRWPGMQWTVPSKLYEILQCGRHVSASLRGEAAAIVAEARAGDVVPPEDPEALAELWAELHADRRRLQKRGRGPEWVAEHASPHELAENYLSLLTRVVQRRRESRD</sequence>
<proteinExistence type="predicted"/>
<dbReference type="Proteomes" id="UP000316196">
    <property type="component" value="Unassembled WGS sequence"/>
</dbReference>
<keyword evidence="1" id="KW-0328">Glycosyltransferase</keyword>
<keyword evidence="2 4" id="KW-0808">Transferase</keyword>
<dbReference type="CDD" id="cd03794">
    <property type="entry name" value="GT4_WbuB-like"/>
    <property type="match status" value="1"/>
</dbReference>
<gene>
    <name evidence="4" type="ORF">FB460_1967</name>
</gene>